<dbReference type="InterPro" id="IPR035979">
    <property type="entry name" value="RBD_domain_sf"/>
</dbReference>
<feature type="compositionally biased region" description="Low complexity" evidence="1">
    <location>
        <begin position="214"/>
        <end position="233"/>
    </location>
</feature>
<dbReference type="Proteomes" id="UP000195879">
    <property type="component" value="Chromosome 4"/>
</dbReference>
<dbReference type="EMBL" id="LT608198">
    <property type="protein sequence ID" value="SCM05916.1"/>
    <property type="molecule type" value="Genomic_DNA"/>
</dbReference>
<evidence type="ECO:0000313" key="3">
    <source>
        <dbReference type="EMBL" id="SCM05916.1"/>
    </source>
</evidence>
<dbReference type="AlphaFoldDB" id="A0A1D3LFW3"/>
<feature type="region of interest" description="Disordered" evidence="1">
    <location>
        <begin position="453"/>
        <end position="472"/>
    </location>
</feature>
<feature type="region of interest" description="Disordered" evidence="1">
    <location>
        <begin position="1"/>
        <end position="39"/>
    </location>
</feature>
<protein>
    <recommendedName>
        <fullName evidence="2">KHDC4/BBP-like KH-domain type I domain-containing protein</fullName>
    </recommendedName>
</protein>
<proteinExistence type="predicted"/>
<dbReference type="Pfam" id="PF22675">
    <property type="entry name" value="KH-I_KHDC4-BBP"/>
    <property type="match status" value="1"/>
</dbReference>
<evidence type="ECO:0000313" key="4">
    <source>
        <dbReference type="Proteomes" id="UP000195879"/>
    </source>
</evidence>
<feature type="region of interest" description="Disordered" evidence="1">
    <location>
        <begin position="59"/>
        <end position="86"/>
    </location>
</feature>
<dbReference type="SUPFAM" id="SSF54928">
    <property type="entry name" value="RNA-binding domain, RBD"/>
    <property type="match status" value="1"/>
</dbReference>
<feature type="domain" description="KHDC4/BBP-like KH-domain type I" evidence="2">
    <location>
        <begin position="316"/>
        <end position="386"/>
    </location>
</feature>
<name>A0A1D3LFW3_PLACE</name>
<organism evidence="3 4">
    <name type="scientific">Plasmodium chabaudi adami</name>
    <dbReference type="NCBI Taxonomy" id="5826"/>
    <lineage>
        <taxon>Eukaryota</taxon>
        <taxon>Sar</taxon>
        <taxon>Alveolata</taxon>
        <taxon>Apicomplexa</taxon>
        <taxon>Aconoidasida</taxon>
        <taxon>Haemosporida</taxon>
        <taxon>Plasmodiidae</taxon>
        <taxon>Plasmodium</taxon>
        <taxon>Plasmodium (Vinckeia)</taxon>
    </lineage>
</organism>
<evidence type="ECO:0000259" key="2">
    <source>
        <dbReference type="Pfam" id="PF22675"/>
    </source>
</evidence>
<feature type="region of interest" description="Disordered" evidence="1">
    <location>
        <begin position="212"/>
        <end position="257"/>
    </location>
</feature>
<dbReference type="GO" id="GO:0003723">
    <property type="term" value="F:RNA binding"/>
    <property type="evidence" value="ECO:0007669"/>
    <property type="project" value="InterPro"/>
</dbReference>
<dbReference type="OrthoDB" id="377772at2759"/>
<gene>
    <name evidence="3" type="ORF">PCHDK_000049200</name>
</gene>
<reference evidence="3 4" key="1">
    <citation type="submission" date="2016-08" db="EMBL/GenBank/DDBJ databases">
        <authorList>
            <consortium name="Pathogen Informatics"/>
        </authorList>
    </citation>
    <scope>NUCLEOTIDE SEQUENCE [LARGE SCALE GENOMIC DNA]</scope>
    <source>
        <strain evidence="3 4">DK</strain>
    </source>
</reference>
<evidence type="ECO:0000256" key="1">
    <source>
        <dbReference type="SAM" id="MobiDB-lite"/>
    </source>
</evidence>
<feature type="compositionally biased region" description="Polar residues" evidence="1">
    <location>
        <begin position="235"/>
        <end position="248"/>
    </location>
</feature>
<dbReference type="Gene3D" id="3.30.1370.10">
    <property type="entry name" value="K Homology domain, type 1"/>
    <property type="match status" value="1"/>
</dbReference>
<dbReference type="InterPro" id="IPR036612">
    <property type="entry name" value="KH_dom_type_1_sf"/>
</dbReference>
<sequence length="472" mass="53432">MKKYPLINHPPNQKGLKDQNRMGAGNNNTGKFRDAKQYNNNASNKMNMSKMHMNNSMYTNNSGDNNMSNTNGNSGNSGNSGNTMNSIKTNNNSLGLYIDNPQNAFIFDENDLKTLFSYYKGAKTIRILNDKAAAQITFNDPNMIQQVRKDINGLTINDIGTIRCITLNEGKVIEQFLPFSANDPTNVQNKSNNGNQDSENTVDMLKKLANLLQNNGGNNNDENGSGNNSGPNDISRVNGNGGMMSNPQNGRNKNNENINNMFAKNQVKNKTSNHSNYNNINPNFNQNNNMKNEHNDNPYATKRLSRFELIDIFGYPTEFDVMKKILGLNNCNISYVNENTNNKLSIEIKGKALNEAPIAERMHISVIGDDLVLYKKGIELLVQLLNSIYEEFCIFCNENNYEIPENLSFKRHEYMYKSDGSTKYVGFKDTWNVDNDNDNDNYTNDYSFKKNKNITKNDKDKRNNNSFGGYFN</sequence>
<dbReference type="InterPro" id="IPR055256">
    <property type="entry name" value="KH_1_KHDC4/BBP-like"/>
</dbReference>
<accession>A0A1D3LFW3</accession>